<dbReference type="PANTHER" id="PTHR11241:SF0">
    <property type="entry name" value="DEOXYURIDINE 5'-TRIPHOSPHATE NUCLEOTIDOHYDROLASE"/>
    <property type="match status" value="1"/>
</dbReference>
<dbReference type="InterPro" id="IPR008181">
    <property type="entry name" value="dUTPase"/>
</dbReference>
<evidence type="ECO:0000313" key="7">
    <source>
        <dbReference type="EMBL" id="MFC2925908.1"/>
    </source>
</evidence>
<comment type="caution">
    <text evidence="7">The sequence shown here is derived from an EMBL/GenBank/DDBJ whole genome shotgun (WGS) entry which is preliminary data.</text>
</comment>
<comment type="function">
    <text evidence="5">This enzyme is involved in nucleotide metabolism: it produces dUMP, the immediate precursor of thymidine nucleotides and it decreases the intracellular concentration of dUTP so that uracil cannot be incorporated into DNA.</text>
</comment>
<dbReference type="EC" id="3.6.1.23" evidence="5"/>
<dbReference type="Proteomes" id="UP001595379">
    <property type="component" value="Unassembled WGS sequence"/>
</dbReference>
<evidence type="ECO:0000256" key="2">
    <source>
        <dbReference type="ARBA" id="ARBA00022801"/>
    </source>
</evidence>
<evidence type="ECO:0000256" key="1">
    <source>
        <dbReference type="ARBA" id="ARBA00006581"/>
    </source>
</evidence>
<comment type="pathway">
    <text evidence="5">Pyrimidine metabolism; dUMP biosynthesis; dUMP from dCTP (dUTP route): step 2/2.</text>
</comment>
<dbReference type="SUPFAM" id="SSF51283">
    <property type="entry name" value="dUTPase-like"/>
    <property type="match status" value="1"/>
</dbReference>
<dbReference type="Pfam" id="PF00692">
    <property type="entry name" value="dUTPase"/>
    <property type="match status" value="1"/>
</dbReference>
<evidence type="ECO:0000313" key="8">
    <source>
        <dbReference type="Proteomes" id="UP001595379"/>
    </source>
</evidence>
<dbReference type="EMBL" id="JBHRSV010000012">
    <property type="protein sequence ID" value="MFC2925908.1"/>
    <property type="molecule type" value="Genomic_DNA"/>
</dbReference>
<dbReference type="Gene3D" id="2.70.40.10">
    <property type="match status" value="1"/>
</dbReference>
<dbReference type="GO" id="GO:0004170">
    <property type="term" value="F:dUTP diphosphatase activity"/>
    <property type="evidence" value="ECO:0007669"/>
    <property type="project" value="UniProtKB-EC"/>
</dbReference>
<evidence type="ECO:0000256" key="4">
    <source>
        <dbReference type="ARBA" id="ARBA00047686"/>
    </source>
</evidence>
<dbReference type="InterPro" id="IPR036157">
    <property type="entry name" value="dUTPase-like_sf"/>
</dbReference>
<feature type="binding site" evidence="5">
    <location>
        <position position="96"/>
    </location>
    <ligand>
        <name>substrate</name>
    </ligand>
</feature>
<organism evidence="7 8">
    <name type="scientific">Hyphobacterium vulgare</name>
    <dbReference type="NCBI Taxonomy" id="1736751"/>
    <lineage>
        <taxon>Bacteria</taxon>
        <taxon>Pseudomonadati</taxon>
        <taxon>Pseudomonadota</taxon>
        <taxon>Alphaproteobacteria</taxon>
        <taxon>Maricaulales</taxon>
        <taxon>Maricaulaceae</taxon>
        <taxon>Hyphobacterium</taxon>
    </lineage>
</organism>
<evidence type="ECO:0000256" key="5">
    <source>
        <dbReference type="HAMAP-Rule" id="MF_00116"/>
    </source>
</evidence>
<keyword evidence="2 5" id="KW-0378">Hydrolase</keyword>
<dbReference type="InterPro" id="IPR033704">
    <property type="entry name" value="dUTPase_trimeric"/>
</dbReference>
<gene>
    <name evidence="5 7" type="primary">dut</name>
    <name evidence="7" type="ORF">ACFOOR_07300</name>
</gene>
<comment type="catalytic activity">
    <reaction evidence="4 5">
        <text>dUTP + H2O = dUMP + diphosphate + H(+)</text>
        <dbReference type="Rhea" id="RHEA:10248"/>
        <dbReference type="ChEBI" id="CHEBI:15377"/>
        <dbReference type="ChEBI" id="CHEBI:15378"/>
        <dbReference type="ChEBI" id="CHEBI:33019"/>
        <dbReference type="ChEBI" id="CHEBI:61555"/>
        <dbReference type="ChEBI" id="CHEBI:246422"/>
        <dbReference type="EC" id="3.6.1.23"/>
    </reaction>
</comment>
<feature type="binding site" evidence="5">
    <location>
        <begin position="83"/>
        <end position="85"/>
    </location>
    <ligand>
        <name>substrate</name>
    </ligand>
</feature>
<reference evidence="8" key="1">
    <citation type="journal article" date="2019" name="Int. J. Syst. Evol. Microbiol.">
        <title>The Global Catalogue of Microorganisms (GCM) 10K type strain sequencing project: providing services to taxonomists for standard genome sequencing and annotation.</title>
        <authorList>
            <consortium name="The Broad Institute Genomics Platform"/>
            <consortium name="The Broad Institute Genome Sequencing Center for Infectious Disease"/>
            <person name="Wu L."/>
            <person name="Ma J."/>
        </authorList>
    </citation>
    <scope>NUCLEOTIDE SEQUENCE [LARGE SCALE GENOMIC DNA]</scope>
    <source>
        <strain evidence="8">KCTC 52487</strain>
    </source>
</reference>
<keyword evidence="3 5" id="KW-0546">Nucleotide metabolism</keyword>
<name>A0ABV6ZWV5_9PROT</name>
<dbReference type="NCBIfam" id="NF001862">
    <property type="entry name" value="PRK00601.1"/>
    <property type="match status" value="1"/>
</dbReference>
<keyword evidence="5" id="KW-0460">Magnesium</keyword>
<keyword evidence="8" id="KW-1185">Reference proteome</keyword>
<dbReference type="PANTHER" id="PTHR11241">
    <property type="entry name" value="DEOXYURIDINE 5'-TRIPHOSPHATE NUCLEOTIDOHYDROLASE"/>
    <property type="match status" value="1"/>
</dbReference>
<dbReference type="CDD" id="cd07557">
    <property type="entry name" value="trimeric_dUTPase"/>
    <property type="match status" value="1"/>
</dbReference>
<feature type="binding site" evidence="5">
    <location>
        <begin position="100"/>
        <end position="102"/>
    </location>
    <ligand>
        <name>substrate</name>
    </ligand>
</feature>
<evidence type="ECO:0000256" key="3">
    <source>
        <dbReference type="ARBA" id="ARBA00023080"/>
    </source>
</evidence>
<dbReference type="NCBIfam" id="TIGR00576">
    <property type="entry name" value="dut"/>
    <property type="match status" value="1"/>
</dbReference>
<dbReference type="InterPro" id="IPR029054">
    <property type="entry name" value="dUTPase-like"/>
</dbReference>
<comment type="similarity">
    <text evidence="1 5">Belongs to the dUTPase family.</text>
</comment>
<dbReference type="RefSeq" id="WP_343164969.1">
    <property type="nucleotide sequence ID" value="NZ_JBHRSV010000012.1"/>
</dbReference>
<protein>
    <recommendedName>
        <fullName evidence="5">Deoxyuridine 5'-triphosphate nucleotidohydrolase</fullName>
        <shortName evidence="5">dUTPase</shortName>
        <ecNumber evidence="5">3.6.1.23</ecNumber>
    </recommendedName>
    <alternativeName>
        <fullName evidence="5">dUTP pyrophosphatase</fullName>
    </alternativeName>
</protein>
<comment type="cofactor">
    <cofactor evidence="5">
        <name>Mg(2+)</name>
        <dbReference type="ChEBI" id="CHEBI:18420"/>
    </cofactor>
</comment>
<proteinExistence type="inferred from homology"/>
<comment type="caution">
    <text evidence="5">Lacks conserved residue(s) required for the propagation of feature annotation.</text>
</comment>
<evidence type="ECO:0000259" key="6">
    <source>
        <dbReference type="Pfam" id="PF00692"/>
    </source>
</evidence>
<keyword evidence="5" id="KW-0479">Metal-binding</keyword>
<dbReference type="HAMAP" id="MF_00116">
    <property type="entry name" value="dUTPase_bact"/>
    <property type="match status" value="1"/>
</dbReference>
<feature type="domain" description="dUTPase-like" evidence="6">
    <location>
        <begin position="30"/>
        <end position="162"/>
    </location>
</feature>
<accession>A0ABV6ZWV5</accession>
<sequence>MQAGVPFSEGVIPVPLTLPVKPLPHFDGLDLPKYQTSGSAGLDLPAAVPADEPVTIPPGEWRMIPTGLSIALPDGYEAQVRPRSGLAAKKGVTCLNTPGTVDADYRGEIRVNLINHGPEPFVVQRGERIAQMVIAQFTQVDWDVRDSLDETARGTGGFGSTGV</sequence>